<evidence type="ECO:0000313" key="3">
    <source>
        <dbReference type="Proteomes" id="UP000775179"/>
    </source>
</evidence>
<dbReference type="KEGG" id="cchv:BTM20_09575"/>
<accession>A0ABD4RH15</accession>
<dbReference type="Pfam" id="PF16224">
    <property type="entry name" value="DUF4883"/>
    <property type="match status" value="1"/>
</dbReference>
<dbReference type="EMBL" id="JAIFTX010000012">
    <property type="protein sequence ID" value="MBX7290769.1"/>
    <property type="molecule type" value="Genomic_DNA"/>
</dbReference>
<dbReference type="GeneID" id="66302119"/>
<dbReference type="AlphaFoldDB" id="A0ABD4RH15"/>
<organism evidence="2 3">
    <name type="scientific">Clostridium chauvoei</name>
    <dbReference type="NCBI Taxonomy" id="46867"/>
    <lineage>
        <taxon>Bacteria</taxon>
        <taxon>Bacillati</taxon>
        <taxon>Bacillota</taxon>
        <taxon>Clostridia</taxon>
        <taxon>Eubacteriales</taxon>
        <taxon>Clostridiaceae</taxon>
        <taxon>Clostridium</taxon>
    </lineage>
</organism>
<keyword evidence="1" id="KW-0732">Signal</keyword>
<protein>
    <submittedName>
        <fullName evidence="2">DUF4883 family protein</fullName>
    </submittedName>
</protein>
<dbReference type="Proteomes" id="UP000775179">
    <property type="component" value="Unassembled WGS sequence"/>
</dbReference>
<evidence type="ECO:0000256" key="1">
    <source>
        <dbReference type="SAM" id="SignalP"/>
    </source>
</evidence>
<dbReference type="Gene3D" id="3.30.1490.410">
    <property type="entry name" value="Uncharacterised protein PF16224, DUF4883"/>
    <property type="match status" value="1"/>
</dbReference>
<sequence>MKRYFKLIIILLFICILPGCSLAGPEYINAKNKPTPYFYTEEIYTKLVNKESYTLKIFDLNVYKYYDVNPEEHSILLEFIESLKESSYDTTLEENIKPRYKLIIEFENAKYVINAFNDKQISVYPWDGIYKEDIITMEDVPAYYNLYKFCEYIEKISRGFEG</sequence>
<reference evidence="2 3" key="1">
    <citation type="submission" date="2021-08" db="EMBL/GenBank/DDBJ databases">
        <title>Genome sequence analysis of Clostridium chauvoei strains of European origin and evaluation of typing options for outbreak investigations.</title>
        <authorList>
            <person name="Abdel-Glil M."/>
            <person name="Thomas P."/>
            <person name="Seyboldt C."/>
        </authorList>
    </citation>
    <scope>NUCLEOTIDE SEQUENCE [LARGE SCALE GENOMIC DNA]</scope>
    <source>
        <strain evidence="2 3">S0260-09</strain>
    </source>
</reference>
<name>A0ABD4RH15_9CLOT</name>
<dbReference type="CDD" id="cd15786">
    <property type="entry name" value="CPF_1278_like"/>
    <property type="match status" value="1"/>
</dbReference>
<comment type="caution">
    <text evidence="2">The sequence shown here is derived from an EMBL/GenBank/DDBJ whole genome shotgun (WGS) entry which is preliminary data.</text>
</comment>
<gene>
    <name evidence="2" type="ORF">K4H94_06900</name>
</gene>
<feature type="chain" id="PRO_5044894750" evidence="1">
    <location>
        <begin position="24"/>
        <end position="162"/>
    </location>
</feature>
<dbReference type="RefSeq" id="WP_021876113.1">
    <property type="nucleotide sequence ID" value="NZ_CP018624.1"/>
</dbReference>
<proteinExistence type="predicted"/>
<dbReference type="InterPro" id="IPR032619">
    <property type="entry name" value="DUF4883"/>
</dbReference>
<feature type="signal peptide" evidence="1">
    <location>
        <begin position="1"/>
        <end position="23"/>
    </location>
</feature>
<evidence type="ECO:0000313" key="2">
    <source>
        <dbReference type="EMBL" id="MBX7290769.1"/>
    </source>
</evidence>